<feature type="transmembrane region" description="Helical" evidence="5">
    <location>
        <begin position="141"/>
        <end position="160"/>
    </location>
</feature>
<keyword evidence="3 5" id="KW-1133">Transmembrane helix</keyword>
<dbReference type="AlphaFoldDB" id="A0A2P5BJ18"/>
<evidence type="ECO:0000256" key="2">
    <source>
        <dbReference type="ARBA" id="ARBA00022692"/>
    </source>
</evidence>
<gene>
    <name evidence="6" type="ORF">PanWU01x14_234930</name>
</gene>
<evidence type="ECO:0000313" key="6">
    <source>
        <dbReference type="EMBL" id="PON48790.1"/>
    </source>
</evidence>
<dbReference type="GO" id="GO:0016020">
    <property type="term" value="C:membrane"/>
    <property type="evidence" value="ECO:0007669"/>
    <property type="project" value="UniProtKB-SubCell"/>
</dbReference>
<reference evidence="7" key="1">
    <citation type="submission" date="2016-06" db="EMBL/GenBank/DDBJ databases">
        <title>Parallel loss of symbiosis genes in relatives of nitrogen-fixing non-legume Parasponia.</title>
        <authorList>
            <person name="Van Velzen R."/>
            <person name="Holmer R."/>
            <person name="Bu F."/>
            <person name="Rutten L."/>
            <person name="Van Zeijl A."/>
            <person name="Liu W."/>
            <person name="Santuari L."/>
            <person name="Cao Q."/>
            <person name="Sharma T."/>
            <person name="Shen D."/>
            <person name="Roswanjaya Y."/>
            <person name="Wardhani T."/>
            <person name="Kalhor M.S."/>
            <person name="Jansen J."/>
            <person name="Van den Hoogen J."/>
            <person name="Gungor B."/>
            <person name="Hartog M."/>
            <person name="Hontelez J."/>
            <person name="Verver J."/>
            <person name="Yang W.-C."/>
            <person name="Schijlen E."/>
            <person name="Repin R."/>
            <person name="Schilthuizen M."/>
            <person name="Schranz E."/>
            <person name="Heidstra R."/>
            <person name="Miyata K."/>
            <person name="Fedorova E."/>
            <person name="Kohlen W."/>
            <person name="Bisseling T."/>
            <person name="Smit S."/>
            <person name="Geurts R."/>
        </authorList>
    </citation>
    <scope>NUCLEOTIDE SEQUENCE [LARGE SCALE GENOMIC DNA]</scope>
    <source>
        <strain evidence="7">cv. WU1-14</strain>
    </source>
</reference>
<feature type="transmembrane region" description="Helical" evidence="5">
    <location>
        <begin position="56"/>
        <end position="75"/>
    </location>
</feature>
<evidence type="ECO:0000256" key="3">
    <source>
        <dbReference type="ARBA" id="ARBA00022989"/>
    </source>
</evidence>
<keyword evidence="2 5" id="KW-0812">Transmembrane</keyword>
<evidence type="ECO:0000313" key="7">
    <source>
        <dbReference type="Proteomes" id="UP000237105"/>
    </source>
</evidence>
<name>A0A2P5BJ18_PARAD</name>
<comment type="subcellular location">
    <subcellularLocation>
        <location evidence="1">Membrane</location>
        <topology evidence="1">Multi-pass membrane protein</topology>
    </subcellularLocation>
</comment>
<dbReference type="InterPro" id="IPR059112">
    <property type="entry name" value="CysZ/EI24"/>
</dbReference>
<evidence type="ECO:0000256" key="4">
    <source>
        <dbReference type="ARBA" id="ARBA00023136"/>
    </source>
</evidence>
<comment type="caution">
    <text evidence="6">The sequence shown here is derived from an EMBL/GenBank/DDBJ whole genome shotgun (WGS) entry which is preliminary data.</text>
</comment>
<dbReference type="STRING" id="3476.A0A2P5BJ18"/>
<evidence type="ECO:0000256" key="1">
    <source>
        <dbReference type="ARBA" id="ARBA00004141"/>
    </source>
</evidence>
<dbReference type="OrthoDB" id="266518at2759"/>
<evidence type="ECO:0000256" key="5">
    <source>
        <dbReference type="SAM" id="Phobius"/>
    </source>
</evidence>
<dbReference type="GO" id="GO:0016236">
    <property type="term" value="P:macroautophagy"/>
    <property type="evidence" value="ECO:0007669"/>
    <property type="project" value="TreeGrafter"/>
</dbReference>
<organism evidence="6 7">
    <name type="scientific">Parasponia andersonii</name>
    <name type="common">Sponia andersonii</name>
    <dbReference type="NCBI Taxonomy" id="3476"/>
    <lineage>
        <taxon>Eukaryota</taxon>
        <taxon>Viridiplantae</taxon>
        <taxon>Streptophyta</taxon>
        <taxon>Embryophyta</taxon>
        <taxon>Tracheophyta</taxon>
        <taxon>Spermatophyta</taxon>
        <taxon>Magnoliopsida</taxon>
        <taxon>eudicotyledons</taxon>
        <taxon>Gunneridae</taxon>
        <taxon>Pentapetalae</taxon>
        <taxon>rosids</taxon>
        <taxon>fabids</taxon>
        <taxon>Rosales</taxon>
        <taxon>Cannabaceae</taxon>
        <taxon>Parasponia</taxon>
    </lineage>
</organism>
<keyword evidence="7" id="KW-1185">Reference proteome</keyword>
<protein>
    <submittedName>
        <fullName evidence="6">Etoposide-induced</fullName>
    </submittedName>
</protein>
<sequence>MWYNDIAEHGFAAAERSDPMKVDPLGQEDKTPLQNTAHVGRRGGLGGVMIGIGEQVYSLLLLIVFFLEVVVTGYVPYIGRALKFLLLSWMYAYYCFEYKWNLSQVDLDKRLNFFESNWAFFAGFGSPCVLPVLFFSPLVTYGIMAILFPLFVLTATGSDAEKVISSQRIKWGEDAGLGRLPIFKAANAISMRVLSLFPLGPREQLKDNKVE</sequence>
<proteinExistence type="predicted"/>
<dbReference type="PANTHER" id="PTHR21389:SF0">
    <property type="entry name" value="ETOPOSIDE-INDUCED PROTEIN 2.4 HOMOLOG"/>
    <property type="match status" value="1"/>
</dbReference>
<dbReference type="EMBL" id="JXTB01000271">
    <property type="protein sequence ID" value="PON48790.1"/>
    <property type="molecule type" value="Genomic_DNA"/>
</dbReference>
<dbReference type="Proteomes" id="UP000237105">
    <property type="component" value="Unassembled WGS sequence"/>
</dbReference>
<dbReference type="Pfam" id="PF07264">
    <property type="entry name" value="EI24"/>
    <property type="match status" value="1"/>
</dbReference>
<dbReference type="PANTHER" id="PTHR21389">
    <property type="entry name" value="P53 INDUCED PROTEIN"/>
    <property type="match status" value="1"/>
</dbReference>
<keyword evidence="4 5" id="KW-0472">Membrane</keyword>
<accession>A0A2P5BJ18</accession>
<dbReference type="GO" id="GO:0005783">
    <property type="term" value="C:endoplasmic reticulum"/>
    <property type="evidence" value="ECO:0007669"/>
    <property type="project" value="TreeGrafter"/>
</dbReference>